<feature type="domain" description="DNA replication/recombination mediator RecO N-terminal" evidence="8">
    <location>
        <begin position="1"/>
        <end position="81"/>
    </location>
</feature>
<comment type="similarity">
    <text evidence="1 7">Belongs to the RecO family.</text>
</comment>
<dbReference type="Gene3D" id="1.20.1440.120">
    <property type="entry name" value="Recombination protein O, C-terminal domain"/>
    <property type="match status" value="1"/>
</dbReference>
<evidence type="ECO:0000256" key="3">
    <source>
        <dbReference type="ARBA" id="ARBA00022763"/>
    </source>
</evidence>
<sequence>MLHKTKGIVLNYIKYKETSIIARIYTAEFGLQSYIINGVRSARSKKGLALMQPLTLLDMVVYHKNNKEDQLQRISEYKSAYTFTSIPFEVKKSSVALFVTELLSKVLKEEDERGVVFEFLCHFIMELDQRPTSFESLHIYLMVHLTHFIGFGIHEIRDLQRDNILQRVNTSFEEIYQTIIHMNRSEIHEVQIMDNKLRKDCLSYMINYYLQHIEGFGELKSMAVLSQIFR</sequence>
<dbReference type="InterPro" id="IPR003717">
    <property type="entry name" value="RecO"/>
</dbReference>
<comment type="function">
    <text evidence="7">Involved in DNA repair and RecF pathway recombination.</text>
</comment>
<name>A0ABT3CZG7_9BACT</name>
<dbReference type="RefSeq" id="WP_264139483.1">
    <property type="nucleotide sequence ID" value="NZ_JAOYOD010000001.1"/>
</dbReference>
<accession>A0ABT3CZG7</accession>
<evidence type="ECO:0000313" key="10">
    <source>
        <dbReference type="Proteomes" id="UP001300692"/>
    </source>
</evidence>
<dbReference type="PANTHER" id="PTHR33991">
    <property type="entry name" value="DNA REPAIR PROTEIN RECO"/>
    <property type="match status" value="1"/>
</dbReference>
<keyword evidence="10" id="KW-1185">Reference proteome</keyword>
<dbReference type="Gene3D" id="2.40.50.140">
    <property type="entry name" value="Nucleic acid-binding proteins"/>
    <property type="match status" value="1"/>
</dbReference>
<comment type="caution">
    <text evidence="9">The sequence shown here is derived from an EMBL/GenBank/DDBJ whole genome shotgun (WGS) entry which is preliminary data.</text>
</comment>
<keyword evidence="4 7" id="KW-0233">DNA recombination</keyword>
<dbReference type="InterPro" id="IPR042242">
    <property type="entry name" value="RecO_C"/>
</dbReference>
<keyword evidence="3 7" id="KW-0227">DNA damage</keyword>
<evidence type="ECO:0000256" key="2">
    <source>
        <dbReference type="ARBA" id="ARBA00021310"/>
    </source>
</evidence>
<proteinExistence type="inferred from homology"/>
<dbReference type="PANTHER" id="PTHR33991:SF1">
    <property type="entry name" value="DNA REPAIR PROTEIN RECO"/>
    <property type="match status" value="1"/>
</dbReference>
<dbReference type="HAMAP" id="MF_00201">
    <property type="entry name" value="RecO"/>
    <property type="match status" value="1"/>
</dbReference>
<dbReference type="InterPro" id="IPR012340">
    <property type="entry name" value="NA-bd_OB-fold"/>
</dbReference>
<dbReference type="EMBL" id="JAOYOD010000001">
    <property type="protein sequence ID" value="MCV9388603.1"/>
    <property type="molecule type" value="Genomic_DNA"/>
</dbReference>
<protein>
    <recommendedName>
        <fullName evidence="2 7">DNA repair protein RecO</fullName>
    </recommendedName>
    <alternativeName>
        <fullName evidence="6 7">Recombination protein O</fullName>
    </alternativeName>
</protein>
<dbReference type="Pfam" id="PF02565">
    <property type="entry name" value="RecO_C"/>
    <property type="match status" value="1"/>
</dbReference>
<evidence type="ECO:0000256" key="6">
    <source>
        <dbReference type="ARBA" id="ARBA00033409"/>
    </source>
</evidence>
<evidence type="ECO:0000259" key="8">
    <source>
        <dbReference type="Pfam" id="PF11967"/>
    </source>
</evidence>
<evidence type="ECO:0000256" key="7">
    <source>
        <dbReference type="HAMAP-Rule" id="MF_00201"/>
    </source>
</evidence>
<evidence type="ECO:0000256" key="1">
    <source>
        <dbReference type="ARBA" id="ARBA00007452"/>
    </source>
</evidence>
<evidence type="ECO:0000256" key="4">
    <source>
        <dbReference type="ARBA" id="ARBA00023172"/>
    </source>
</evidence>
<evidence type="ECO:0000313" key="9">
    <source>
        <dbReference type="EMBL" id="MCV9388603.1"/>
    </source>
</evidence>
<dbReference type="SUPFAM" id="SSF50249">
    <property type="entry name" value="Nucleic acid-binding proteins"/>
    <property type="match status" value="1"/>
</dbReference>
<dbReference type="NCBIfam" id="TIGR00613">
    <property type="entry name" value="reco"/>
    <property type="match status" value="1"/>
</dbReference>
<keyword evidence="5 7" id="KW-0234">DNA repair</keyword>
<dbReference type="Proteomes" id="UP001300692">
    <property type="component" value="Unassembled WGS sequence"/>
</dbReference>
<gene>
    <name evidence="7 9" type="primary">recO</name>
    <name evidence="9" type="ORF">N7U62_18095</name>
</gene>
<dbReference type="Pfam" id="PF11967">
    <property type="entry name" value="RecO_N"/>
    <property type="match status" value="1"/>
</dbReference>
<reference evidence="9 10" key="1">
    <citation type="submission" date="2022-10" db="EMBL/GenBank/DDBJ databases">
        <title>Comparative genomics and taxonomic characterization of three novel marine species of genus Reichenbachiella exhibiting antioxidant and polysaccharide degradation activities.</title>
        <authorList>
            <person name="Muhammad N."/>
            <person name="Lee Y.-J."/>
            <person name="Ko J."/>
            <person name="Kim S.-G."/>
        </authorList>
    </citation>
    <scope>NUCLEOTIDE SEQUENCE [LARGE SCALE GENOMIC DNA]</scope>
    <source>
        <strain evidence="9 10">ABR2-5</strain>
    </source>
</reference>
<dbReference type="InterPro" id="IPR022572">
    <property type="entry name" value="DNA_rep/recomb_RecO_N"/>
</dbReference>
<evidence type="ECO:0000256" key="5">
    <source>
        <dbReference type="ARBA" id="ARBA00023204"/>
    </source>
</evidence>
<organism evidence="9 10">
    <name type="scientific">Reichenbachiella ulvae</name>
    <dbReference type="NCBI Taxonomy" id="2980104"/>
    <lineage>
        <taxon>Bacteria</taxon>
        <taxon>Pseudomonadati</taxon>
        <taxon>Bacteroidota</taxon>
        <taxon>Cytophagia</taxon>
        <taxon>Cytophagales</taxon>
        <taxon>Reichenbachiellaceae</taxon>
        <taxon>Reichenbachiella</taxon>
    </lineage>
</organism>